<accession>A0A382J3M5</accession>
<organism evidence="1">
    <name type="scientific">marine metagenome</name>
    <dbReference type="NCBI Taxonomy" id="408172"/>
    <lineage>
        <taxon>unclassified sequences</taxon>
        <taxon>metagenomes</taxon>
        <taxon>ecological metagenomes</taxon>
    </lineage>
</organism>
<name>A0A382J3M5_9ZZZZ</name>
<protein>
    <submittedName>
        <fullName evidence="1">Uncharacterized protein</fullName>
    </submittedName>
</protein>
<dbReference type="AlphaFoldDB" id="A0A382J3M5"/>
<evidence type="ECO:0000313" key="1">
    <source>
        <dbReference type="EMBL" id="SVC06032.1"/>
    </source>
</evidence>
<sequence length="126" mass="12912">MNFARKIIIIAIVGLFSQFSMAQDNAAAAKTVADIVASINHFPSDADKASLMAISGDGNIAGPIREMATAVSNISHAANADGKAAMAAIQANDQVPDRAKALAGIIGSFNHMASDEGKATLAELFP</sequence>
<proteinExistence type="predicted"/>
<dbReference type="EMBL" id="UINC01071267">
    <property type="protein sequence ID" value="SVC06032.1"/>
    <property type="molecule type" value="Genomic_DNA"/>
</dbReference>
<gene>
    <name evidence="1" type="ORF">METZ01_LOCUS258886</name>
</gene>
<reference evidence="1" key="1">
    <citation type="submission" date="2018-05" db="EMBL/GenBank/DDBJ databases">
        <authorList>
            <person name="Lanie J.A."/>
            <person name="Ng W.-L."/>
            <person name="Kazmierczak K.M."/>
            <person name="Andrzejewski T.M."/>
            <person name="Davidsen T.M."/>
            <person name="Wayne K.J."/>
            <person name="Tettelin H."/>
            <person name="Glass J.I."/>
            <person name="Rusch D."/>
            <person name="Podicherti R."/>
            <person name="Tsui H.-C.T."/>
            <person name="Winkler M.E."/>
        </authorList>
    </citation>
    <scope>NUCLEOTIDE SEQUENCE</scope>
</reference>